<organism evidence="1">
    <name type="scientific">Escherichia coli</name>
    <dbReference type="NCBI Taxonomy" id="562"/>
    <lineage>
        <taxon>Bacteria</taxon>
        <taxon>Pseudomonadati</taxon>
        <taxon>Pseudomonadota</taxon>
        <taxon>Gammaproteobacteria</taxon>
        <taxon>Enterobacterales</taxon>
        <taxon>Enterobacteriaceae</taxon>
        <taxon>Escherichia</taxon>
    </lineage>
</organism>
<dbReference type="SUPFAM" id="SSF53448">
    <property type="entry name" value="Nucleotide-diphospho-sugar transferases"/>
    <property type="match status" value="1"/>
</dbReference>
<protein>
    <submittedName>
        <fullName evidence="1">WbdY</fullName>
    </submittedName>
</protein>
<dbReference type="InterPro" id="IPR029044">
    <property type="entry name" value="Nucleotide-diphossugar_trans"/>
</dbReference>
<dbReference type="CAZy" id="GT2">
    <property type="family name" value="Glycosyltransferase Family 2"/>
</dbReference>
<accession>Q3IA83</accession>
<gene>
    <name evidence="1" type="primary">wbdY</name>
</gene>
<sequence length="290" mass="33654">MIQRAVIIVCYHPVKNKLENLVDKVSGPGTIVYIANNGGITAELNYTLNQKKAIVINFDRNLGLGEAINSIAEIIPESVEAIFTFDQDTSPPDDYIIKTWTHFRKLMSEGINLGVLTPKFIDSRSGYLYQQKPKGYYNRYTELLVTLQSGMCIPKNVWKEEKFNSDLFIEFVDTEWCYRIHSKKYKVIQMDDIIMSHEVSELSPKKILSFSLMKYKPIRRYYFFRNAMFLLQQNYVPLYSKIRLLTGMCNRILSVALMDESKLDSYIHCIRGIKDGVKLGKNEKNINDMH</sequence>
<name>Q3IA83_ECOLX</name>
<dbReference type="EMBL" id="DQ008593">
    <property type="protein sequence ID" value="AAY28258.1"/>
    <property type="molecule type" value="Genomic_DNA"/>
</dbReference>
<reference evidence="1" key="1">
    <citation type="journal article" date="2005" name="J. Clin. Microbiol.">
        <title>Development of PCR assays targeting the genes involved in synthesis and assembly of the new Escherichia coli O 174 and O 177 O antigens.</title>
        <authorList>
            <person name="Beutin L."/>
            <person name="Kong Q."/>
            <person name="Feng L."/>
            <person name="Wang Q."/>
            <person name="Krause G."/>
            <person name="Leomil L."/>
            <person name="Jin Q."/>
            <person name="Wang L."/>
        </authorList>
    </citation>
    <scope>NUCLEOTIDE SEQUENCE</scope>
</reference>
<evidence type="ECO:0000313" key="1">
    <source>
        <dbReference type="EMBL" id="AAY28258.1"/>
    </source>
</evidence>
<dbReference type="BioCyc" id="MetaCyc:MONOMER-21631"/>
<proteinExistence type="predicted"/>
<dbReference type="RefSeq" id="WP_032204449.1">
    <property type="nucleotide sequence ID" value="NZ_BIED01000214.1"/>
</dbReference>
<dbReference type="AlphaFoldDB" id="Q3IA83"/>
<dbReference type="Gene3D" id="3.90.550.10">
    <property type="entry name" value="Spore Coat Polysaccharide Biosynthesis Protein SpsA, Chain A"/>
    <property type="match status" value="1"/>
</dbReference>
<dbReference type="CDD" id="cd02526">
    <property type="entry name" value="GT2_RfbF_like"/>
    <property type="match status" value="1"/>
</dbReference>